<evidence type="ECO:0000313" key="2">
    <source>
        <dbReference type="EMBL" id="RPE37083.1"/>
    </source>
</evidence>
<reference evidence="2 3" key="1">
    <citation type="submission" date="2018-11" db="EMBL/GenBank/DDBJ databases">
        <title>Sequencing the genomes of 1000 actinobacteria strains.</title>
        <authorList>
            <person name="Klenk H.-P."/>
        </authorList>
    </citation>
    <scope>NUCLEOTIDE SEQUENCE [LARGE SCALE GENOMIC DNA]</scope>
    <source>
        <strain evidence="2 3">DSM 44781</strain>
    </source>
</reference>
<proteinExistence type="predicted"/>
<accession>A0A3N4RUQ1</accession>
<feature type="region of interest" description="Disordered" evidence="1">
    <location>
        <begin position="1"/>
        <end position="20"/>
    </location>
</feature>
<evidence type="ECO:0000256" key="1">
    <source>
        <dbReference type="SAM" id="MobiDB-lite"/>
    </source>
</evidence>
<dbReference type="Proteomes" id="UP000266906">
    <property type="component" value="Unassembled WGS sequence"/>
</dbReference>
<sequence>MSAMDSNAEQQHSTTTTSTDYAHGQLARAFAVALSHPDPATRSRADARAGRWRAVLAGMLDGSLRIGSRTPVAGLPAWVTPEVERGGFATGRACAEGPLQPYEVAACRAAGIPEGRAALFAYSLTEAGLTGLWALLDSERYRVTVPEEAALLTVAWLVRAGEQSAALELVGVLAPFAARLRFTPPPGDSAGASPDAVHRRSVGDAVTALASLRPNRLVETQREALTVWLPFSDELLAHWLEATQDGQPLDADPSPEWRRRGAELLLRYRTLAAAHPLCGKHRRRGTNLAVLRSALETAVAGEPLDPRLRGLLRSAVDGMVSKRGLPGSETHSALRAAQAEQAALPSHHAIAQVLLSRLAVLGQDDGLAEPDAVLMPVTAAEAAEFGVPAASAVPAALFKPVLAATSAPVETLIERGLVPSAEVLAELAPQLAAAAEAEAHADPALRGLVSAGHRAFAGRRSLLLLDYAHQIRAEELPWVRAVRPYRSGDPAAQQSGLAALRRLGELAVGTFPGTVLPNPLISELAGLARRADSALPFTEELAADIFMGGFTPKFAAAAGIAAGLLEGTLYERYFGIDYAGVRALAQRAEEDGERSVVAREFSELCRRRAGSPALRGSVAANGTVIEQAQILTTHNLAVLAGPVGVVPTGGWPTAALGAFTTARRLVALAERLPRPLLAVKNAAFAWRQLVFHLSLCSPQEQVAVLAEIERDHPPRLSPAVAGLQLAAAGGGVEPDDADGRRFLGWTVGPHWLLRR</sequence>
<evidence type="ECO:0000313" key="3">
    <source>
        <dbReference type="Proteomes" id="UP000266906"/>
    </source>
</evidence>
<name>A0A3N4RUQ1_9ACTN</name>
<dbReference type="EMBL" id="RKQG01000001">
    <property type="protein sequence ID" value="RPE37083.1"/>
    <property type="molecule type" value="Genomic_DNA"/>
</dbReference>
<keyword evidence="3" id="KW-1185">Reference proteome</keyword>
<organism evidence="2 3">
    <name type="scientific">Kitasatospora cineracea</name>
    <dbReference type="NCBI Taxonomy" id="88074"/>
    <lineage>
        <taxon>Bacteria</taxon>
        <taxon>Bacillati</taxon>
        <taxon>Actinomycetota</taxon>
        <taxon>Actinomycetes</taxon>
        <taxon>Kitasatosporales</taxon>
        <taxon>Streptomycetaceae</taxon>
        <taxon>Kitasatospora</taxon>
    </lineage>
</organism>
<comment type="caution">
    <text evidence="2">The sequence shown here is derived from an EMBL/GenBank/DDBJ whole genome shotgun (WGS) entry which is preliminary data.</text>
</comment>
<protein>
    <submittedName>
        <fullName evidence="2">Uncharacterized protein</fullName>
    </submittedName>
</protein>
<gene>
    <name evidence="2" type="ORF">EDD38_5469</name>
</gene>
<dbReference type="AlphaFoldDB" id="A0A3N4RUQ1"/>